<dbReference type="RefSeq" id="WP_405283536.1">
    <property type="nucleotide sequence ID" value="NZ_CP144380.1"/>
</dbReference>
<dbReference type="Proteomes" id="UP001484239">
    <property type="component" value="Unassembled WGS sequence"/>
</dbReference>
<gene>
    <name evidence="2" type="ORF">WI372_10840</name>
</gene>
<accession>A0ABU9E9X8</accession>
<keyword evidence="1" id="KW-0732">Signal</keyword>
<evidence type="ECO:0000313" key="2">
    <source>
        <dbReference type="EMBL" id="MEK9501474.1"/>
    </source>
</evidence>
<reference evidence="2 3" key="1">
    <citation type="submission" date="2024-02" db="EMBL/GenBank/DDBJ databases">
        <title>A novel Gemmatimonadota bacterium.</title>
        <authorList>
            <person name="Du Z.-J."/>
            <person name="Ye Y.-Q."/>
        </authorList>
    </citation>
    <scope>NUCLEOTIDE SEQUENCE [LARGE SCALE GENOMIC DNA]</scope>
    <source>
        <strain evidence="2 3">DH-20</strain>
    </source>
</reference>
<name>A0ABU9E9X8_9BACT</name>
<evidence type="ECO:0000313" key="3">
    <source>
        <dbReference type="Proteomes" id="UP001484239"/>
    </source>
</evidence>
<sequence>MMRMRTLVVAALALVAASSAGLASDSDQVERHGVGEGIASVTAMSEFEFRAGPLAYGTSPASFVNCEYCFDGATFCESDEHLLGHVDGQGPNRTYGEEEHGCEEGTCSQAHPTELCDSGPDDASLPIIDREKVWGLYVEGDLRALRSWVDSSDGVVLNVERGALQVLGCNGIVVLNLPLADSEMVSLQD</sequence>
<dbReference type="EMBL" id="JBBHLI010000005">
    <property type="protein sequence ID" value="MEK9501474.1"/>
    <property type="molecule type" value="Genomic_DNA"/>
</dbReference>
<organism evidence="2 3">
    <name type="scientific">Gaopeijia maritima</name>
    <dbReference type="NCBI Taxonomy" id="3119007"/>
    <lineage>
        <taxon>Bacteria</taxon>
        <taxon>Pseudomonadati</taxon>
        <taxon>Gemmatimonadota</taxon>
        <taxon>Longimicrobiia</taxon>
        <taxon>Gaopeijiales</taxon>
        <taxon>Gaopeijiaceae</taxon>
        <taxon>Gaopeijia</taxon>
    </lineage>
</organism>
<keyword evidence="3" id="KW-1185">Reference proteome</keyword>
<protein>
    <submittedName>
        <fullName evidence="2">Uncharacterized protein</fullName>
    </submittedName>
</protein>
<feature type="signal peptide" evidence="1">
    <location>
        <begin position="1"/>
        <end position="23"/>
    </location>
</feature>
<proteinExistence type="predicted"/>
<comment type="caution">
    <text evidence="2">The sequence shown here is derived from an EMBL/GenBank/DDBJ whole genome shotgun (WGS) entry which is preliminary data.</text>
</comment>
<feature type="chain" id="PRO_5047339061" evidence="1">
    <location>
        <begin position="24"/>
        <end position="189"/>
    </location>
</feature>
<evidence type="ECO:0000256" key="1">
    <source>
        <dbReference type="SAM" id="SignalP"/>
    </source>
</evidence>